<dbReference type="Proteomes" id="UP001057702">
    <property type="component" value="Unassembled WGS sequence"/>
</dbReference>
<keyword evidence="2" id="KW-0489">Methyltransferase</keyword>
<name>A0ABT1Q4Q8_9ACTN</name>
<evidence type="ECO:0000313" key="3">
    <source>
        <dbReference type="Proteomes" id="UP001057702"/>
    </source>
</evidence>
<dbReference type="PANTHER" id="PTHR43591:SF24">
    <property type="entry name" value="2-METHOXY-6-POLYPRENYL-1,4-BENZOQUINOL METHYLASE, MITOCHONDRIAL"/>
    <property type="match status" value="1"/>
</dbReference>
<keyword evidence="3" id="KW-1185">Reference proteome</keyword>
<sequence length="273" mass="29775">MPDSQARTTTYTHGHHETVLRSHRWRTAENSAAYLLPYIEPGTTLLDVGCGPGTITADLAERVSPAGRVTAVDTSAEVLAAAGQVARERGLDNVEFAVADVHRLDFADNTFDVVHAHQVLQHVADPVGALREMRRVCKPGGVVAARESDYHGFTWYPQLPALDEWMALYQQCARANGGEPDAGRRVLSWARAAGFTDITATAGTWCHADDAERAYWGGMWADRIVTSAMAGQALRDGYATEADLQRIADAWRGWSACPDGWFTVLHGEIVCRA</sequence>
<keyword evidence="2" id="KW-0808">Transferase</keyword>
<dbReference type="RefSeq" id="WP_255922733.1">
    <property type="nucleotide sequence ID" value="NZ_JANFNG010000025.1"/>
</dbReference>
<dbReference type="Pfam" id="PF13847">
    <property type="entry name" value="Methyltransf_31"/>
    <property type="match status" value="1"/>
</dbReference>
<dbReference type="PANTHER" id="PTHR43591">
    <property type="entry name" value="METHYLTRANSFERASE"/>
    <property type="match status" value="1"/>
</dbReference>
<evidence type="ECO:0000313" key="2">
    <source>
        <dbReference type="EMBL" id="MCQ4083737.1"/>
    </source>
</evidence>
<dbReference type="InterPro" id="IPR025714">
    <property type="entry name" value="Methyltranfer_dom"/>
</dbReference>
<dbReference type="GO" id="GO:0032259">
    <property type="term" value="P:methylation"/>
    <property type="evidence" value="ECO:0007669"/>
    <property type="project" value="UniProtKB-KW"/>
</dbReference>
<proteinExistence type="predicted"/>
<comment type="caution">
    <text evidence="2">The sequence shown here is derived from an EMBL/GenBank/DDBJ whole genome shotgun (WGS) entry which is preliminary data.</text>
</comment>
<reference evidence="2" key="1">
    <citation type="submission" date="2022-06" db="EMBL/GenBank/DDBJ databases">
        <title>Draft genome sequence of Streptomyces sp. RB6PN25 isolated from peat swamp forest in Thailand.</title>
        <authorList>
            <person name="Duangmal K."/>
            <person name="Klaysubun C."/>
        </authorList>
    </citation>
    <scope>NUCLEOTIDE SEQUENCE</scope>
    <source>
        <strain evidence="2">RB6PN25</strain>
    </source>
</reference>
<organism evidence="2 3">
    <name type="scientific">Streptomyces humicola</name>
    <dbReference type="NCBI Taxonomy" id="2953240"/>
    <lineage>
        <taxon>Bacteria</taxon>
        <taxon>Bacillati</taxon>
        <taxon>Actinomycetota</taxon>
        <taxon>Actinomycetes</taxon>
        <taxon>Kitasatosporales</taxon>
        <taxon>Streptomycetaceae</taxon>
        <taxon>Streptomyces</taxon>
    </lineage>
</organism>
<accession>A0ABT1Q4Q8</accession>
<gene>
    <name evidence="2" type="ORF">NGB36_24870</name>
</gene>
<protein>
    <submittedName>
        <fullName evidence="2">Class I SAM-dependent methyltransferase</fullName>
    </submittedName>
</protein>
<dbReference type="GO" id="GO:0008168">
    <property type="term" value="F:methyltransferase activity"/>
    <property type="evidence" value="ECO:0007669"/>
    <property type="project" value="UniProtKB-KW"/>
</dbReference>
<dbReference type="EMBL" id="JANFNG010000025">
    <property type="protein sequence ID" value="MCQ4083737.1"/>
    <property type="molecule type" value="Genomic_DNA"/>
</dbReference>
<feature type="domain" description="Methyltransferase" evidence="1">
    <location>
        <begin position="40"/>
        <end position="174"/>
    </location>
</feature>
<evidence type="ECO:0000259" key="1">
    <source>
        <dbReference type="Pfam" id="PF13847"/>
    </source>
</evidence>
<dbReference type="SUPFAM" id="SSF53335">
    <property type="entry name" value="S-adenosyl-L-methionine-dependent methyltransferases"/>
    <property type="match status" value="1"/>
</dbReference>
<dbReference type="CDD" id="cd02440">
    <property type="entry name" value="AdoMet_MTases"/>
    <property type="match status" value="1"/>
</dbReference>
<dbReference type="Gene3D" id="3.40.50.150">
    <property type="entry name" value="Vaccinia Virus protein VP39"/>
    <property type="match status" value="1"/>
</dbReference>
<dbReference type="InterPro" id="IPR029063">
    <property type="entry name" value="SAM-dependent_MTases_sf"/>
</dbReference>